<keyword evidence="4" id="KW-0808">Transferase</keyword>
<comment type="caution">
    <text evidence="10">The sequence shown here is derived from an EMBL/GenBank/DDBJ whole genome shotgun (WGS) entry which is preliminary data.</text>
</comment>
<organism evidence="10 11">
    <name type="scientific">Massilia niabensis</name>
    <dbReference type="NCBI Taxonomy" id="544910"/>
    <lineage>
        <taxon>Bacteria</taxon>
        <taxon>Pseudomonadati</taxon>
        <taxon>Pseudomonadota</taxon>
        <taxon>Betaproteobacteria</taxon>
        <taxon>Burkholderiales</taxon>
        <taxon>Oxalobacteraceae</taxon>
        <taxon>Telluria group</taxon>
        <taxon>Massilia</taxon>
    </lineage>
</organism>
<keyword evidence="8" id="KW-0902">Two-component regulatory system</keyword>
<dbReference type="PANTHER" id="PTHR43065:SF10">
    <property type="entry name" value="PEROXIDE STRESS-ACTIVATED HISTIDINE KINASE MAK3"/>
    <property type="match status" value="1"/>
</dbReference>
<evidence type="ECO:0000256" key="8">
    <source>
        <dbReference type="ARBA" id="ARBA00023012"/>
    </source>
</evidence>
<evidence type="ECO:0000259" key="9">
    <source>
        <dbReference type="PROSITE" id="PS50109"/>
    </source>
</evidence>
<feature type="domain" description="Histidine kinase" evidence="9">
    <location>
        <begin position="449"/>
        <end position="667"/>
    </location>
</feature>
<accession>A0ABW0L5N3</accession>
<reference evidence="11" key="1">
    <citation type="journal article" date="2019" name="Int. J. Syst. Evol. Microbiol.">
        <title>The Global Catalogue of Microorganisms (GCM) 10K type strain sequencing project: providing services to taxonomists for standard genome sequencing and annotation.</title>
        <authorList>
            <consortium name="The Broad Institute Genomics Platform"/>
            <consortium name="The Broad Institute Genome Sequencing Center for Infectious Disease"/>
            <person name="Wu L."/>
            <person name="Ma J."/>
        </authorList>
    </citation>
    <scope>NUCLEOTIDE SEQUENCE [LARGE SCALE GENOMIC DNA]</scope>
    <source>
        <strain evidence="11">KACC 12649</strain>
    </source>
</reference>
<keyword evidence="5" id="KW-0547">Nucleotide-binding</keyword>
<dbReference type="EC" id="2.7.13.3" evidence="2"/>
<keyword evidence="11" id="KW-1185">Reference proteome</keyword>
<dbReference type="PANTHER" id="PTHR43065">
    <property type="entry name" value="SENSOR HISTIDINE KINASE"/>
    <property type="match status" value="1"/>
</dbReference>
<protein>
    <recommendedName>
        <fullName evidence="2">histidine kinase</fullName>
        <ecNumber evidence="2">2.7.13.3</ecNumber>
    </recommendedName>
</protein>
<dbReference type="EMBL" id="JBHSMU010000014">
    <property type="protein sequence ID" value="MFC5460989.1"/>
    <property type="molecule type" value="Genomic_DNA"/>
</dbReference>
<dbReference type="SUPFAM" id="SSF55874">
    <property type="entry name" value="ATPase domain of HSP90 chaperone/DNA topoisomerase II/histidine kinase"/>
    <property type="match status" value="1"/>
</dbReference>
<dbReference type="InterPro" id="IPR003661">
    <property type="entry name" value="HisK_dim/P_dom"/>
</dbReference>
<dbReference type="Proteomes" id="UP001596050">
    <property type="component" value="Unassembled WGS sequence"/>
</dbReference>
<keyword evidence="3" id="KW-0597">Phosphoprotein</keyword>
<dbReference type="PRINTS" id="PR00344">
    <property type="entry name" value="BCTRLSENSOR"/>
</dbReference>
<evidence type="ECO:0000256" key="2">
    <source>
        <dbReference type="ARBA" id="ARBA00012438"/>
    </source>
</evidence>
<evidence type="ECO:0000313" key="10">
    <source>
        <dbReference type="EMBL" id="MFC5460989.1"/>
    </source>
</evidence>
<name>A0ABW0L5N3_9BURK</name>
<dbReference type="SMART" id="SM00388">
    <property type="entry name" value="HisKA"/>
    <property type="match status" value="1"/>
</dbReference>
<evidence type="ECO:0000313" key="11">
    <source>
        <dbReference type="Proteomes" id="UP001596050"/>
    </source>
</evidence>
<dbReference type="SMART" id="SM00387">
    <property type="entry name" value="HATPase_c"/>
    <property type="match status" value="1"/>
</dbReference>
<evidence type="ECO:0000256" key="5">
    <source>
        <dbReference type="ARBA" id="ARBA00022741"/>
    </source>
</evidence>
<dbReference type="PROSITE" id="PS50109">
    <property type="entry name" value="HIS_KIN"/>
    <property type="match status" value="1"/>
</dbReference>
<dbReference type="InterPro" id="IPR005467">
    <property type="entry name" value="His_kinase_dom"/>
</dbReference>
<dbReference type="CDD" id="cd00082">
    <property type="entry name" value="HisKA"/>
    <property type="match status" value="1"/>
</dbReference>
<comment type="catalytic activity">
    <reaction evidence="1">
        <text>ATP + protein L-histidine = ADP + protein N-phospho-L-histidine.</text>
        <dbReference type="EC" id="2.7.13.3"/>
    </reaction>
</comment>
<evidence type="ECO:0000256" key="6">
    <source>
        <dbReference type="ARBA" id="ARBA00022777"/>
    </source>
</evidence>
<dbReference type="Pfam" id="PF02518">
    <property type="entry name" value="HATPase_c"/>
    <property type="match status" value="1"/>
</dbReference>
<dbReference type="Gene3D" id="3.30.565.10">
    <property type="entry name" value="Histidine kinase-like ATPase, C-terminal domain"/>
    <property type="match status" value="1"/>
</dbReference>
<dbReference type="InterPro" id="IPR003594">
    <property type="entry name" value="HATPase_dom"/>
</dbReference>
<dbReference type="InterPro" id="IPR036890">
    <property type="entry name" value="HATPase_C_sf"/>
</dbReference>
<gene>
    <name evidence="10" type="ORF">ACFPN5_14350</name>
</gene>
<evidence type="ECO:0000256" key="7">
    <source>
        <dbReference type="ARBA" id="ARBA00022840"/>
    </source>
</evidence>
<evidence type="ECO:0000256" key="1">
    <source>
        <dbReference type="ARBA" id="ARBA00000085"/>
    </source>
</evidence>
<dbReference type="RefSeq" id="WP_379784393.1">
    <property type="nucleotide sequence ID" value="NZ_JBHSMU010000014.1"/>
</dbReference>
<evidence type="ECO:0000256" key="4">
    <source>
        <dbReference type="ARBA" id="ARBA00022679"/>
    </source>
</evidence>
<dbReference type="InterPro" id="IPR004358">
    <property type="entry name" value="Sig_transdc_His_kin-like_C"/>
</dbReference>
<proteinExistence type="predicted"/>
<keyword evidence="7" id="KW-0067">ATP-binding</keyword>
<sequence length="676" mass="72269">MNPIDAPSKPPNAMSPSPAIVIPPLSVQEALAPATTLAVWERVRRMPAGYWRGLQRCREDKHGVPELSAAAALAGRIPHAVIAGEVEHALEYGTRSTTALACMLLASIALECHDGGDDALALAQAALHLAAQPGQANGSCVLVMHAALVMARTGGLSRAASTLEQLRKDVTLPLAAHVHWASTAFAAGLPLAELLHDLQKLERNQPARQLHANAQAELSLRLGLVKALSCPASTSTVQKPASQGVPGKEPGSAYWVTRLQASWYAGDIDNALAASRRAAGLIGPCTPVADVLCYHLFSVLALGRSHAPSDASALDMHCFALHRLACAWPASAAAFAELASAVRDRCGGKTLAALHGVERVCDVAARRGQQWLAALASEEAALAASNAGLDSAATHYRQQALASYKRWGGLGRVEMLIREWGNMSHAPAQETCAENERVRRIQAGEIGLSIAHEVNQPLAAIALHSSAARKWLRRPEPNVERALASLGLISEAGRHAGEIVRGIQRLASDQENEIGCVAVDQTISDTLRSLHRPLRKHGIELELALNLGQAVIHANRAQFQQVVTNLVVNAIEALSATERSLGPRRIRVESRLAQVEEVEIIVEDNGPGIAPVNRDRMFRRLFTTKPDNTGLGLPISLAIVRAHHGHIDFEPREPRGACFRVRFPVRGPQSWAVAGE</sequence>
<keyword evidence="6 10" id="KW-0418">Kinase</keyword>
<dbReference type="Gene3D" id="1.10.287.130">
    <property type="match status" value="1"/>
</dbReference>
<dbReference type="GO" id="GO:0016301">
    <property type="term" value="F:kinase activity"/>
    <property type="evidence" value="ECO:0007669"/>
    <property type="project" value="UniProtKB-KW"/>
</dbReference>
<evidence type="ECO:0000256" key="3">
    <source>
        <dbReference type="ARBA" id="ARBA00022553"/>
    </source>
</evidence>